<dbReference type="GO" id="GO:0016730">
    <property type="term" value="F:oxidoreductase activity, acting on iron-sulfur proteins as donors"/>
    <property type="evidence" value="ECO:0007669"/>
    <property type="project" value="InterPro"/>
</dbReference>
<dbReference type="STRING" id="1801672.A2896_00550"/>
<evidence type="ECO:0000256" key="3">
    <source>
        <dbReference type="ARBA" id="ARBA00007941"/>
    </source>
</evidence>
<sequence length="99" mass="11607">MKDQVPPQRDEGEEEDEVLFAYAKYAVQSGFRLNPDEKVVERVVKGLLENEKKYGQRYCPCRRVTGNLEEDRLKICPCAWHKEELERDGHCYCGLFVKP</sequence>
<evidence type="ECO:0000256" key="2">
    <source>
        <dbReference type="ARBA" id="ARBA00003945"/>
    </source>
</evidence>
<proteinExistence type="inferred from homology"/>
<dbReference type="Pfam" id="PF02943">
    <property type="entry name" value="FeThRed_B"/>
    <property type="match status" value="1"/>
</dbReference>
<dbReference type="InterPro" id="IPR036644">
    <property type="entry name" value="FTR_bsu_sf"/>
</dbReference>
<reference evidence="14 15" key="1">
    <citation type="journal article" date="2016" name="Nat. Commun.">
        <title>Thousands of microbial genomes shed light on interconnected biogeochemical processes in an aquifer system.</title>
        <authorList>
            <person name="Anantharaman K."/>
            <person name="Brown C.T."/>
            <person name="Hug L.A."/>
            <person name="Sharon I."/>
            <person name="Castelle C.J."/>
            <person name="Probst A.J."/>
            <person name="Thomas B.C."/>
            <person name="Singh A."/>
            <person name="Wilkins M.J."/>
            <person name="Karaoz U."/>
            <person name="Brodie E.L."/>
            <person name="Williams K.H."/>
            <person name="Hubbard S.S."/>
            <person name="Banfield J.F."/>
        </authorList>
    </citation>
    <scope>NUCLEOTIDE SEQUENCE [LARGE SCALE GENOMIC DNA]</scope>
</reference>
<keyword evidence="8" id="KW-0408">Iron</keyword>
<evidence type="ECO:0000256" key="10">
    <source>
        <dbReference type="ARBA" id="ARBA00023157"/>
    </source>
</evidence>
<evidence type="ECO:0000256" key="5">
    <source>
        <dbReference type="ARBA" id="ARBA00022485"/>
    </source>
</evidence>
<evidence type="ECO:0000313" key="15">
    <source>
        <dbReference type="Proteomes" id="UP000178647"/>
    </source>
</evidence>
<keyword evidence="9" id="KW-0411">Iron-sulfur</keyword>
<evidence type="ECO:0000256" key="7">
    <source>
        <dbReference type="ARBA" id="ARBA00023002"/>
    </source>
</evidence>
<dbReference type="GO" id="GO:0051539">
    <property type="term" value="F:4 iron, 4 sulfur cluster binding"/>
    <property type="evidence" value="ECO:0007669"/>
    <property type="project" value="UniProtKB-KW"/>
</dbReference>
<keyword evidence="5" id="KW-0004">4Fe-4S</keyword>
<evidence type="ECO:0000256" key="6">
    <source>
        <dbReference type="ARBA" id="ARBA00022723"/>
    </source>
</evidence>
<evidence type="ECO:0000256" key="8">
    <source>
        <dbReference type="ARBA" id="ARBA00023004"/>
    </source>
</evidence>
<keyword evidence="10" id="KW-1015">Disulfide bond</keyword>
<dbReference type="PANTHER" id="PTHR35113:SF1">
    <property type="entry name" value="FERREDOXIN-THIOREDOXIN REDUCTASE CATALYTIC CHAIN, CHLOROPLASTIC"/>
    <property type="match status" value="1"/>
</dbReference>
<evidence type="ECO:0000256" key="9">
    <source>
        <dbReference type="ARBA" id="ARBA00023014"/>
    </source>
</evidence>
<dbReference type="EMBL" id="MHMH01000008">
    <property type="protein sequence ID" value="OGZ24634.1"/>
    <property type="molecule type" value="Genomic_DNA"/>
</dbReference>
<comment type="similarity">
    <text evidence="3">Belongs to the ferredoxin thioredoxin reductase beta subunit family.</text>
</comment>
<dbReference type="Proteomes" id="UP000178647">
    <property type="component" value="Unassembled WGS sequence"/>
</dbReference>
<name>A0A1G2EFR7_9BACT</name>
<evidence type="ECO:0000256" key="13">
    <source>
        <dbReference type="ARBA" id="ARBA00048150"/>
    </source>
</evidence>
<comment type="catalytic activity">
    <reaction evidence="13">
        <text>[thioredoxin]-disulfide + 2 reduced [2Fe-2S]-[ferredoxin] + 2 H(+) = [thioredoxin]-dithiol + 2 oxidized [2Fe-2S]-[ferredoxin]</text>
        <dbReference type="Rhea" id="RHEA:42336"/>
        <dbReference type="Rhea" id="RHEA-COMP:10000"/>
        <dbReference type="Rhea" id="RHEA-COMP:10001"/>
        <dbReference type="Rhea" id="RHEA-COMP:10698"/>
        <dbReference type="Rhea" id="RHEA-COMP:10700"/>
        <dbReference type="ChEBI" id="CHEBI:15378"/>
        <dbReference type="ChEBI" id="CHEBI:29950"/>
        <dbReference type="ChEBI" id="CHEBI:33737"/>
        <dbReference type="ChEBI" id="CHEBI:33738"/>
        <dbReference type="ChEBI" id="CHEBI:50058"/>
        <dbReference type="EC" id="1.8.7.2"/>
    </reaction>
</comment>
<keyword evidence="7" id="KW-0560">Oxidoreductase</keyword>
<gene>
    <name evidence="14" type="ORF">A2896_00550</name>
</gene>
<comment type="function">
    <text evidence="2">Catalytic subunit of the ferredoxin-thioredoxin reductase (FTR), which catalyzes the two-electron reduction of thioredoxins by the electrons provided by reduced ferredoxin.</text>
</comment>
<dbReference type="GO" id="GO:0046872">
    <property type="term" value="F:metal ion binding"/>
    <property type="evidence" value="ECO:0007669"/>
    <property type="project" value="UniProtKB-KW"/>
</dbReference>
<dbReference type="InterPro" id="IPR004209">
    <property type="entry name" value="FTR_bsu"/>
</dbReference>
<dbReference type="Gene3D" id="3.90.460.10">
    <property type="entry name" value="Ferredoxin thioredoxin reductase catalytic beta subunit"/>
    <property type="match status" value="1"/>
</dbReference>
<evidence type="ECO:0000313" key="14">
    <source>
        <dbReference type="EMBL" id="OGZ24634.1"/>
    </source>
</evidence>
<dbReference type="SUPFAM" id="SSF57662">
    <property type="entry name" value="Ferredoxin thioredoxin reductase (FTR), catalytic beta chain"/>
    <property type="match status" value="1"/>
</dbReference>
<evidence type="ECO:0000256" key="12">
    <source>
        <dbReference type="ARBA" id="ARBA00030295"/>
    </source>
</evidence>
<protein>
    <recommendedName>
        <fullName evidence="4">ferredoxin:thioredoxin reductase</fullName>
        <ecNumber evidence="4">1.8.7.2</ecNumber>
    </recommendedName>
    <alternativeName>
        <fullName evidence="12">Ferredoxin-thioredoxin reductase subunit B</fullName>
    </alternativeName>
</protein>
<evidence type="ECO:0000256" key="11">
    <source>
        <dbReference type="ARBA" id="ARBA00026011"/>
    </source>
</evidence>
<comment type="subunit">
    <text evidence="11">Heterodimer of subunit A (variable subunit) and subunit B (catalytic subunit). Heterodimeric FTR forms a complex with ferredoxin and thioredoxin.</text>
</comment>
<dbReference type="PANTHER" id="PTHR35113">
    <property type="entry name" value="FERREDOXIN-THIOREDOXIN REDUCTASE CATALYTIC CHAIN, CHLOROPLASTIC"/>
    <property type="match status" value="1"/>
</dbReference>
<dbReference type="EC" id="1.8.7.2" evidence="4"/>
<comment type="caution">
    <text evidence="14">The sequence shown here is derived from an EMBL/GenBank/DDBJ whole genome shotgun (WGS) entry which is preliminary data.</text>
</comment>
<comment type="cofactor">
    <cofactor evidence="1">
        <name>[4Fe-4S] cluster</name>
        <dbReference type="ChEBI" id="CHEBI:49883"/>
    </cofactor>
</comment>
<keyword evidence="6" id="KW-0479">Metal-binding</keyword>
<organism evidence="14 15">
    <name type="scientific">Candidatus Nealsonbacteria bacterium RIFCSPLOWO2_01_FULL_43_32</name>
    <dbReference type="NCBI Taxonomy" id="1801672"/>
    <lineage>
        <taxon>Bacteria</taxon>
        <taxon>Candidatus Nealsoniibacteriota</taxon>
    </lineage>
</organism>
<dbReference type="AlphaFoldDB" id="A0A1G2EFR7"/>
<accession>A0A1G2EFR7</accession>
<evidence type="ECO:0000256" key="4">
    <source>
        <dbReference type="ARBA" id="ARBA00012358"/>
    </source>
</evidence>
<evidence type="ECO:0000256" key="1">
    <source>
        <dbReference type="ARBA" id="ARBA00001966"/>
    </source>
</evidence>